<dbReference type="Proteomes" id="UP000717696">
    <property type="component" value="Unassembled WGS sequence"/>
</dbReference>
<proteinExistence type="predicted"/>
<protein>
    <submittedName>
        <fullName evidence="1">Uncharacterized protein</fullName>
    </submittedName>
</protein>
<name>A0A9P9ET90_9HYPO</name>
<dbReference type="AlphaFoldDB" id="A0A9P9ET90"/>
<reference evidence="1" key="1">
    <citation type="journal article" date="2021" name="Nat. Commun.">
        <title>Genetic determinants of endophytism in the Arabidopsis root mycobiome.</title>
        <authorList>
            <person name="Mesny F."/>
            <person name="Miyauchi S."/>
            <person name="Thiergart T."/>
            <person name="Pickel B."/>
            <person name="Atanasova L."/>
            <person name="Karlsson M."/>
            <person name="Huettel B."/>
            <person name="Barry K.W."/>
            <person name="Haridas S."/>
            <person name="Chen C."/>
            <person name="Bauer D."/>
            <person name="Andreopoulos W."/>
            <person name="Pangilinan J."/>
            <person name="LaButti K."/>
            <person name="Riley R."/>
            <person name="Lipzen A."/>
            <person name="Clum A."/>
            <person name="Drula E."/>
            <person name="Henrissat B."/>
            <person name="Kohler A."/>
            <person name="Grigoriev I.V."/>
            <person name="Martin F.M."/>
            <person name="Hacquard S."/>
        </authorList>
    </citation>
    <scope>NUCLEOTIDE SEQUENCE</scope>
    <source>
        <strain evidence="1">MPI-CAGE-AT-0021</strain>
    </source>
</reference>
<sequence>MELSIGGVPLWLPYVLAELGNNAMHCVTIVNCVRFIYEIRTMGHLLGIKKSGIRSVRRAKSVSWTHGLISTLRCRRLVLALEGKKYLAEAQARIVSRTSELCQ</sequence>
<evidence type="ECO:0000313" key="2">
    <source>
        <dbReference type="Proteomes" id="UP000717696"/>
    </source>
</evidence>
<evidence type="ECO:0000313" key="1">
    <source>
        <dbReference type="EMBL" id="KAH7144523.1"/>
    </source>
</evidence>
<gene>
    <name evidence="1" type="ORF">B0J13DRAFT_555421</name>
</gene>
<dbReference type="EMBL" id="JAGMUU010000010">
    <property type="protein sequence ID" value="KAH7144523.1"/>
    <property type="molecule type" value="Genomic_DNA"/>
</dbReference>
<comment type="caution">
    <text evidence="1">The sequence shown here is derived from an EMBL/GenBank/DDBJ whole genome shotgun (WGS) entry which is preliminary data.</text>
</comment>
<accession>A0A9P9ET90</accession>
<organism evidence="1 2">
    <name type="scientific">Dactylonectria estremocensis</name>
    <dbReference type="NCBI Taxonomy" id="1079267"/>
    <lineage>
        <taxon>Eukaryota</taxon>
        <taxon>Fungi</taxon>
        <taxon>Dikarya</taxon>
        <taxon>Ascomycota</taxon>
        <taxon>Pezizomycotina</taxon>
        <taxon>Sordariomycetes</taxon>
        <taxon>Hypocreomycetidae</taxon>
        <taxon>Hypocreales</taxon>
        <taxon>Nectriaceae</taxon>
        <taxon>Dactylonectria</taxon>
    </lineage>
</organism>
<keyword evidence="2" id="KW-1185">Reference proteome</keyword>